<evidence type="ECO:0000313" key="4">
    <source>
        <dbReference type="EMBL" id="TCS91751.1"/>
    </source>
</evidence>
<dbReference type="EMBL" id="SMAE01000001">
    <property type="protein sequence ID" value="TCS91751.1"/>
    <property type="molecule type" value="Genomic_DNA"/>
</dbReference>
<feature type="chain" id="PRO_5020209518" evidence="2">
    <location>
        <begin position="28"/>
        <end position="362"/>
    </location>
</feature>
<dbReference type="RefSeq" id="WP_132025620.1">
    <property type="nucleotide sequence ID" value="NZ_CP068564.1"/>
</dbReference>
<dbReference type="SUPFAM" id="SSF55383">
    <property type="entry name" value="Copper amine oxidase, domain N"/>
    <property type="match status" value="1"/>
</dbReference>
<evidence type="ECO:0000259" key="3">
    <source>
        <dbReference type="Pfam" id="PF07833"/>
    </source>
</evidence>
<name>A0A4R3L132_9FIRM</name>
<feature type="signal peptide" evidence="2">
    <location>
        <begin position="1"/>
        <end position="27"/>
    </location>
</feature>
<comment type="caution">
    <text evidence="4">The sequence shown here is derived from an EMBL/GenBank/DDBJ whole genome shotgun (WGS) entry which is preliminary data.</text>
</comment>
<dbReference type="Gene3D" id="3.30.457.10">
    <property type="entry name" value="Copper amine oxidase-like, N-terminal domain"/>
    <property type="match status" value="1"/>
</dbReference>
<reference evidence="4 5" key="1">
    <citation type="submission" date="2019-03" db="EMBL/GenBank/DDBJ databases">
        <title>Genomic Encyclopedia of Type Strains, Phase IV (KMG-IV): sequencing the most valuable type-strain genomes for metagenomic binning, comparative biology and taxonomic classification.</title>
        <authorList>
            <person name="Goeker M."/>
        </authorList>
    </citation>
    <scope>NUCLEOTIDE SEQUENCE [LARGE SCALE GENOMIC DNA]</scope>
    <source>
        <strain evidence="4 5">DSM 26752</strain>
    </source>
</reference>
<dbReference type="Pfam" id="PF07833">
    <property type="entry name" value="Cu_amine_oxidN1"/>
    <property type="match status" value="1"/>
</dbReference>
<dbReference type="InterPro" id="IPR012854">
    <property type="entry name" value="Cu_amine_oxidase-like_N"/>
</dbReference>
<feature type="coiled-coil region" evidence="1">
    <location>
        <begin position="105"/>
        <end position="139"/>
    </location>
</feature>
<evidence type="ECO:0000313" key="5">
    <source>
        <dbReference type="Proteomes" id="UP000294567"/>
    </source>
</evidence>
<dbReference type="OrthoDB" id="337615at2"/>
<evidence type="ECO:0000256" key="1">
    <source>
        <dbReference type="SAM" id="Coils"/>
    </source>
</evidence>
<sequence>MFKKDRFKKVLVLSIVLVLALSTIAIAANEVYQKKLTATIGRIKFKVDGEDVTKEIEEKYKAPAFTVKEFDSRSYVPVRAIAELMGMEVKWDDKTHTAEIIDVKSKVYEEEIKKKDKEIAELKEEIKKLKEEVVEEDKLQVLEDKLNNKYGTYKDVNFDITLKESKNNIDVKILIDLKNYNQEKYWNKMDVSTKKAMIEDIVDTISKEYTDYNIHGNIYDLYYKKELFTFNKPKIGKLSITHDDRYTGGSYDSYIDEVIYDEFYYYGIKDVYMSNLDVDKYTIYFDINIPYRYRSEWRSLSKVEKENILDRISNRIMYDYYYDYYDYYDYYRYKDVKIRVYVDGEYQGQYIRYYNESTGSFN</sequence>
<organism evidence="4 5">
    <name type="scientific">Keratinibaculum paraultunense</name>
    <dbReference type="NCBI Taxonomy" id="1278232"/>
    <lineage>
        <taxon>Bacteria</taxon>
        <taxon>Bacillati</taxon>
        <taxon>Bacillota</taxon>
        <taxon>Tissierellia</taxon>
        <taxon>Tissierellales</taxon>
        <taxon>Tepidimicrobiaceae</taxon>
        <taxon>Keratinibaculum</taxon>
    </lineage>
</organism>
<keyword evidence="5" id="KW-1185">Reference proteome</keyword>
<keyword evidence="2" id="KW-0732">Signal</keyword>
<dbReference type="Proteomes" id="UP000294567">
    <property type="component" value="Unassembled WGS sequence"/>
</dbReference>
<evidence type="ECO:0000256" key="2">
    <source>
        <dbReference type="SAM" id="SignalP"/>
    </source>
</evidence>
<accession>A0A4R3L132</accession>
<proteinExistence type="predicted"/>
<dbReference type="AlphaFoldDB" id="A0A4R3L132"/>
<feature type="domain" description="Copper amine oxidase-like N-terminal" evidence="3">
    <location>
        <begin position="61"/>
        <end position="118"/>
    </location>
</feature>
<gene>
    <name evidence="4" type="ORF">EDD65_101256</name>
</gene>
<keyword evidence="1" id="KW-0175">Coiled coil</keyword>
<dbReference type="InterPro" id="IPR036582">
    <property type="entry name" value="Mao_N_sf"/>
</dbReference>
<protein>
    <submittedName>
        <fullName evidence="4">Copper amine oxidase-like protein</fullName>
    </submittedName>
</protein>